<keyword evidence="3" id="KW-1185">Reference proteome</keyword>
<name>A0A6M1TSU4_9RHOB</name>
<reference evidence="2 3" key="1">
    <citation type="submission" date="2020-02" db="EMBL/GenBank/DDBJ databases">
        <title>Rhodobacter translucens sp. nov., a novel bacterium isolated from activated sludge.</title>
        <authorList>
            <person name="Liu J."/>
        </authorList>
    </citation>
    <scope>NUCLEOTIDE SEQUENCE [LARGE SCALE GENOMIC DNA]</scope>
    <source>
        <strain evidence="2 3">HX-7-19</strain>
    </source>
</reference>
<dbReference type="Proteomes" id="UP000474758">
    <property type="component" value="Unassembled WGS sequence"/>
</dbReference>
<proteinExistence type="predicted"/>
<accession>A0A6M1TSU4</accession>
<evidence type="ECO:0000256" key="1">
    <source>
        <dbReference type="SAM" id="MobiDB-lite"/>
    </source>
</evidence>
<dbReference type="EMBL" id="JAALFE010000008">
    <property type="protein sequence ID" value="NGQ91278.1"/>
    <property type="molecule type" value="Genomic_DNA"/>
</dbReference>
<dbReference type="RefSeq" id="WP_165049643.1">
    <property type="nucleotide sequence ID" value="NZ_JAALFE010000008.1"/>
</dbReference>
<gene>
    <name evidence="2" type="ORF">G5V65_10245</name>
</gene>
<evidence type="ECO:0000313" key="2">
    <source>
        <dbReference type="EMBL" id="NGQ91278.1"/>
    </source>
</evidence>
<sequence length="55" mass="6281">MSKHLADKRSPSTGARLKQFLRLARTPRETWHRPRGGAGPSRLVQFLRIDRGRSA</sequence>
<comment type="caution">
    <text evidence="2">The sequence shown here is derived from an EMBL/GenBank/DDBJ whole genome shotgun (WGS) entry which is preliminary data.</text>
</comment>
<dbReference type="AlphaFoldDB" id="A0A6M1TSU4"/>
<feature type="region of interest" description="Disordered" evidence="1">
    <location>
        <begin position="30"/>
        <end position="55"/>
    </location>
</feature>
<protein>
    <submittedName>
        <fullName evidence="2">Uncharacterized protein</fullName>
    </submittedName>
</protein>
<organism evidence="2 3">
    <name type="scientific">Paragemmobacter kunshanensis</name>
    <dbReference type="NCBI Taxonomy" id="2583234"/>
    <lineage>
        <taxon>Bacteria</taxon>
        <taxon>Pseudomonadati</taxon>
        <taxon>Pseudomonadota</taxon>
        <taxon>Alphaproteobacteria</taxon>
        <taxon>Rhodobacterales</taxon>
        <taxon>Paracoccaceae</taxon>
        <taxon>Paragemmobacter</taxon>
    </lineage>
</organism>
<evidence type="ECO:0000313" key="3">
    <source>
        <dbReference type="Proteomes" id="UP000474758"/>
    </source>
</evidence>